<reference evidence="3" key="1">
    <citation type="journal article" date="2019" name="Int. J. Syst. Evol. Microbiol.">
        <title>The Global Catalogue of Microorganisms (GCM) 10K type strain sequencing project: providing services to taxonomists for standard genome sequencing and annotation.</title>
        <authorList>
            <consortium name="The Broad Institute Genomics Platform"/>
            <consortium name="The Broad Institute Genome Sequencing Center for Infectious Disease"/>
            <person name="Wu L."/>
            <person name="Ma J."/>
        </authorList>
    </citation>
    <scope>NUCLEOTIDE SEQUENCE [LARGE SCALE GENOMIC DNA]</scope>
    <source>
        <strain evidence="3">JCM 6923</strain>
    </source>
</reference>
<dbReference type="RefSeq" id="WP_346075343.1">
    <property type="nucleotide sequence ID" value="NZ_BAAATL010000014.1"/>
</dbReference>
<organism evidence="2 3">
    <name type="scientific">Streptomyces graminearus</name>
    <dbReference type="NCBI Taxonomy" id="284030"/>
    <lineage>
        <taxon>Bacteria</taxon>
        <taxon>Bacillati</taxon>
        <taxon>Actinomycetota</taxon>
        <taxon>Actinomycetes</taxon>
        <taxon>Kitasatosporales</taxon>
        <taxon>Streptomycetaceae</taxon>
        <taxon>Streptomyces</taxon>
    </lineage>
</organism>
<dbReference type="SUPFAM" id="SSF52317">
    <property type="entry name" value="Class I glutamine amidotransferase-like"/>
    <property type="match status" value="1"/>
</dbReference>
<feature type="region of interest" description="Disordered" evidence="1">
    <location>
        <begin position="67"/>
        <end position="86"/>
    </location>
</feature>
<evidence type="ECO:0000313" key="2">
    <source>
        <dbReference type="EMBL" id="GAA2485437.1"/>
    </source>
</evidence>
<protein>
    <submittedName>
        <fullName evidence="2">Uncharacterized protein</fullName>
    </submittedName>
</protein>
<proteinExistence type="predicted"/>
<accession>A0ABP5YRL5</accession>
<dbReference type="Proteomes" id="UP001501721">
    <property type="component" value="Unassembled WGS sequence"/>
</dbReference>
<name>A0ABP5YRL5_9ACTN</name>
<comment type="caution">
    <text evidence="2">The sequence shown here is derived from an EMBL/GenBank/DDBJ whole genome shotgun (WGS) entry which is preliminary data.</text>
</comment>
<sequence length="86" mass="8933">MGNLSVAVVAGLTNKPTPDVVIVGRRPGQKDQMSVGSPHRWLPTVDRTSAWTTSVCTGPLVLAAGALDGRRRTTHGGRATNSPSSV</sequence>
<evidence type="ECO:0000256" key="1">
    <source>
        <dbReference type="SAM" id="MobiDB-lite"/>
    </source>
</evidence>
<dbReference type="InterPro" id="IPR029062">
    <property type="entry name" value="Class_I_gatase-like"/>
</dbReference>
<dbReference type="Gene3D" id="3.40.50.880">
    <property type="match status" value="1"/>
</dbReference>
<keyword evidence="3" id="KW-1185">Reference proteome</keyword>
<evidence type="ECO:0000313" key="3">
    <source>
        <dbReference type="Proteomes" id="UP001501721"/>
    </source>
</evidence>
<dbReference type="EMBL" id="BAAATL010000014">
    <property type="protein sequence ID" value="GAA2485437.1"/>
    <property type="molecule type" value="Genomic_DNA"/>
</dbReference>
<gene>
    <name evidence="2" type="ORF">GCM10010422_33910</name>
</gene>
<feature type="region of interest" description="Disordered" evidence="1">
    <location>
        <begin position="20"/>
        <end position="41"/>
    </location>
</feature>